<accession>A0ACC5R2D5</accession>
<keyword evidence="2" id="KW-1185">Reference proteome</keyword>
<organism evidence="1 2">
    <name type="scientific">Taklimakanibacter albus</name>
    <dbReference type="NCBI Taxonomy" id="2800327"/>
    <lineage>
        <taxon>Bacteria</taxon>
        <taxon>Pseudomonadati</taxon>
        <taxon>Pseudomonadota</taxon>
        <taxon>Alphaproteobacteria</taxon>
        <taxon>Hyphomicrobiales</taxon>
        <taxon>Aestuariivirgaceae</taxon>
        <taxon>Taklimakanibacter</taxon>
    </lineage>
</organism>
<proteinExistence type="predicted"/>
<dbReference type="EMBL" id="JAENHL010000006">
    <property type="protein sequence ID" value="MBK1866763.1"/>
    <property type="molecule type" value="Genomic_DNA"/>
</dbReference>
<evidence type="ECO:0000313" key="2">
    <source>
        <dbReference type="Proteomes" id="UP000616151"/>
    </source>
</evidence>
<gene>
    <name evidence="1" type="ORF">JHL16_10390</name>
</gene>
<evidence type="ECO:0000313" key="1">
    <source>
        <dbReference type="EMBL" id="MBK1866763.1"/>
    </source>
</evidence>
<protein>
    <submittedName>
        <fullName evidence="1">dTMP kinase</fullName>
        <ecNumber evidence="1">2.7.4.9</ecNumber>
    </submittedName>
</protein>
<name>A0ACC5R2D5_9HYPH</name>
<comment type="caution">
    <text evidence="1">The sequence shown here is derived from an EMBL/GenBank/DDBJ whole genome shotgun (WGS) entry which is preliminary data.</text>
</comment>
<sequence>MPGVFITFEGGEGTGKSSHARDLAEVLRKAGRTVVLTREPGGSPSAEEVRALLVTGAVGRWSADAEALLNYAARDSHLRETIRPALARGDLVLCDRFMDSSRAYQGFAGGGDMALIDMLEQSIVGATRPQLTLILDVEPELGLARAKGRAGAAGVEDRFEKKGLAFHRKLREAFLAIAAKEPGRCRVIDSSRPYEAVSEDIKRAVASVVGLA</sequence>
<reference evidence="1" key="1">
    <citation type="submission" date="2021-01" db="EMBL/GenBank/DDBJ databases">
        <authorList>
            <person name="Sun Q."/>
        </authorList>
    </citation>
    <scope>NUCLEOTIDE SEQUENCE</scope>
    <source>
        <strain evidence="1">YIM B02566</strain>
    </source>
</reference>
<keyword evidence="1" id="KW-0418">Kinase</keyword>
<dbReference type="EC" id="2.7.4.9" evidence="1"/>
<dbReference type="Proteomes" id="UP000616151">
    <property type="component" value="Unassembled WGS sequence"/>
</dbReference>
<keyword evidence="1" id="KW-0808">Transferase</keyword>